<dbReference type="PROSITE" id="PS50404">
    <property type="entry name" value="GST_NTER"/>
    <property type="match status" value="1"/>
</dbReference>
<evidence type="ECO:0000259" key="9">
    <source>
        <dbReference type="PROSITE" id="PS50405"/>
    </source>
</evidence>
<comment type="caution">
    <text evidence="10">The sequence shown here is derived from an EMBL/GenBank/DDBJ whole genome shotgun (WGS) entry which is preliminary data.</text>
</comment>
<organism evidence="10 11">
    <name type="scientific">Ditylenchus destructor</name>
    <dbReference type="NCBI Taxonomy" id="166010"/>
    <lineage>
        <taxon>Eukaryota</taxon>
        <taxon>Metazoa</taxon>
        <taxon>Ecdysozoa</taxon>
        <taxon>Nematoda</taxon>
        <taxon>Chromadorea</taxon>
        <taxon>Rhabditida</taxon>
        <taxon>Tylenchina</taxon>
        <taxon>Tylenchomorpha</taxon>
        <taxon>Sphaerularioidea</taxon>
        <taxon>Anguinidae</taxon>
        <taxon>Anguininae</taxon>
        <taxon>Ditylenchus</taxon>
    </lineage>
</organism>
<name>A0AAD4QZL4_9BILA</name>
<keyword evidence="7" id="KW-0732">Signal</keyword>
<dbReference type="SFLD" id="SFLDG00363">
    <property type="entry name" value="AMPS_(cytGST):_Alpha-__Mu-__Pi"/>
    <property type="match status" value="1"/>
</dbReference>
<sequence length="542" mass="60266">MTLFEYLVFLLLTVWMNGIFAVPNQRDIKLLQEQDLKDNFEFLLDYFNDDANYSEPPPRKHRRPTRKNGLKMNHKRRPAFQTMHRQAYPQDGTFEEEPMKPVIVVPPFPGHNKRHTKPINMTKVRWIRSQQSFEDDDGNDDMMPRPVQLPLVGSPHRLEDSQEHRTKQPSLGRHSFSKPSGHVAKGTKFSKIGKASPSGGGIGEPATQPLSPASPSPSGGGMPNGNIDGGNAGNGEMNSATKKSGGLPPPLPKQPKVPKQTINKGSNVAGGTPAQPSVKGSVSNKGSPSSPPKSPMPPQPQQPMPPAPMPAPQLPPPPPAIPAPSLPIPTTPPPIPKQNYKLIYFDARGICEPIRLLFHYTKIPFEDARISRKQWLALKDSTVYGKVPILEVDGKPLTYCHTISRYLARTFGLAGKDNWEQAKVDEISDFHSDVAMDLQPYLYVVAGFHQGDRDGLRKAVFLPGVEKHFPVYVNILKQSGSGFFISSGLTWIDFVISEYMTTIKHFEPAILDKYPTITKFVRKVQSLPQIFDYVANREHQPV</sequence>
<proteinExistence type="inferred from homology"/>
<dbReference type="InterPro" id="IPR040079">
    <property type="entry name" value="Glutathione_S-Trfase"/>
</dbReference>
<dbReference type="InterPro" id="IPR036249">
    <property type="entry name" value="Thioredoxin-like_sf"/>
</dbReference>
<dbReference type="SFLD" id="SFLDG01205">
    <property type="entry name" value="AMPS.1"/>
    <property type="match status" value="1"/>
</dbReference>
<dbReference type="SFLD" id="SFLDS00019">
    <property type="entry name" value="Glutathione_Transferase_(cytos"/>
    <property type="match status" value="1"/>
</dbReference>
<dbReference type="PANTHER" id="PTHR11571:SF224">
    <property type="entry name" value="HEMATOPOIETIC PROSTAGLANDIN D SYNTHASE"/>
    <property type="match status" value="1"/>
</dbReference>
<dbReference type="FunFam" id="1.20.1050.10:FF:000031">
    <property type="entry name" value="Glutathione S-Transferase"/>
    <property type="match status" value="1"/>
</dbReference>
<feature type="signal peptide" evidence="7">
    <location>
        <begin position="1"/>
        <end position="21"/>
    </location>
</feature>
<feature type="region of interest" description="Disordered" evidence="6">
    <location>
        <begin position="133"/>
        <end position="332"/>
    </location>
</feature>
<evidence type="ECO:0000259" key="8">
    <source>
        <dbReference type="PROSITE" id="PS50404"/>
    </source>
</evidence>
<dbReference type="EC" id="2.5.1.18" evidence="1"/>
<evidence type="ECO:0000256" key="5">
    <source>
        <dbReference type="ARBA" id="ARBA00078118"/>
    </source>
</evidence>
<feature type="compositionally biased region" description="Pro residues" evidence="6">
    <location>
        <begin position="289"/>
        <end position="332"/>
    </location>
</feature>
<feature type="compositionally biased region" description="Gly residues" evidence="6">
    <location>
        <begin position="218"/>
        <end position="233"/>
    </location>
</feature>
<evidence type="ECO:0000256" key="2">
    <source>
        <dbReference type="ARBA" id="ARBA00022679"/>
    </source>
</evidence>
<dbReference type="GO" id="GO:0006749">
    <property type="term" value="P:glutathione metabolic process"/>
    <property type="evidence" value="ECO:0007669"/>
    <property type="project" value="TreeGrafter"/>
</dbReference>
<feature type="chain" id="PRO_5042290561" description="glutathione transferase" evidence="7">
    <location>
        <begin position="22"/>
        <end position="542"/>
    </location>
</feature>
<dbReference type="Pfam" id="PF14497">
    <property type="entry name" value="GST_C_3"/>
    <property type="match status" value="1"/>
</dbReference>
<dbReference type="InterPro" id="IPR050213">
    <property type="entry name" value="GST_superfamily"/>
</dbReference>
<feature type="compositionally biased region" description="Basic residues" evidence="6">
    <location>
        <begin position="59"/>
        <end position="72"/>
    </location>
</feature>
<dbReference type="AlphaFoldDB" id="A0AAD4QZL4"/>
<keyword evidence="11" id="KW-1185">Reference proteome</keyword>
<dbReference type="PANTHER" id="PTHR11571">
    <property type="entry name" value="GLUTATHIONE S-TRANSFERASE"/>
    <property type="match status" value="1"/>
</dbReference>
<dbReference type="Gene3D" id="3.40.30.10">
    <property type="entry name" value="Glutaredoxin"/>
    <property type="match status" value="1"/>
</dbReference>
<evidence type="ECO:0000313" key="11">
    <source>
        <dbReference type="Proteomes" id="UP001201812"/>
    </source>
</evidence>
<evidence type="ECO:0000256" key="3">
    <source>
        <dbReference type="ARBA" id="ARBA00038317"/>
    </source>
</evidence>
<dbReference type="CDD" id="cd03192">
    <property type="entry name" value="GST_C_Sigma_like"/>
    <property type="match status" value="1"/>
</dbReference>
<comment type="similarity">
    <text evidence="3">Belongs to the GST superfamily. Sigma family.</text>
</comment>
<gene>
    <name evidence="10" type="ORF">DdX_09831</name>
</gene>
<accession>A0AAD4QZL4</accession>
<evidence type="ECO:0000256" key="6">
    <source>
        <dbReference type="SAM" id="MobiDB-lite"/>
    </source>
</evidence>
<evidence type="ECO:0000313" key="10">
    <source>
        <dbReference type="EMBL" id="KAI1711871.1"/>
    </source>
</evidence>
<keyword evidence="2" id="KW-0808">Transferase</keyword>
<dbReference type="GO" id="GO:0004364">
    <property type="term" value="F:glutathione transferase activity"/>
    <property type="evidence" value="ECO:0007669"/>
    <property type="project" value="UniProtKB-EC"/>
</dbReference>
<dbReference type="SUPFAM" id="SSF52833">
    <property type="entry name" value="Thioredoxin-like"/>
    <property type="match status" value="1"/>
</dbReference>
<dbReference type="Gene3D" id="1.20.1050.10">
    <property type="match status" value="1"/>
</dbReference>
<feature type="domain" description="GST C-terminal" evidence="9">
    <location>
        <begin position="417"/>
        <end position="542"/>
    </location>
</feature>
<protein>
    <recommendedName>
        <fullName evidence="1">glutathione transferase</fullName>
        <ecNumber evidence="1">2.5.1.18</ecNumber>
    </recommendedName>
    <alternativeName>
        <fullName evidence="5">GST class-sigma</fullName>
    </alternativeName>
</protein>
<feature type="region of interest" description="Disordered" evidence="6">
    <location>
        <begin position="53"/>
        <end position="72"/>
    </location>
</feature>
<dbReference type="InterPro" id="IPR010987">
    <property type="entry name" value="Glutathione-S-Trfase_C-like"/>
</dbReference>
<dbReference type="InterPro" id="IPR004045">
    <property type="entry name" value="Glutathione_S-Trfase_N"/>
</dbReference>
<dbReference type="Pfam" id="PF02798">
    <property type="entry name" value="GST_N"/>
    <property type="match status" value="1"/>
</dbReference>
<dbReference type="InterPro" id="IPR004046">
    <property type="entry name" value="GST_C"/>
</dbReference>
<feature type="domain" description="GST N-terminal" evidence="8">
    <location>
        <begin position="338"/>
        <end position="415"/>
    </location>
</feature>
<evidence type="ECO:0000256" key="7">
    <source>
        <dbReference type="SAM" id="SignalP"/>
    </source>
</evidence>
<dbReference type="CDD" id="cd03039">
    <property type="entry name" value="GST_N_Sigma_like"/>
    <property type="match status" value="1"/>
</dbReference>
<dbReference type="Proteomes" id="UP001201812">
    <property type="component" value="Unassembled WGS sequence"/>
</dbReference>
<evidence type="ECO:0000256" key="4">
    <source>
        <dbReference type="ARBA" id="ARBA00047960"/>
    </source>
</evidence>
<feature type="compositionally biased region" description="Basic and acidic residues" evidence="6">
    <location>
        <begin position="156"/>
        <end position="166"/>
    </location>
</feature>
<dbReference type="GO" id="GO:0005737">
    <property type="term" value="C:cytoplasm"/>
    <property type="evidence" value="ECO:0007669"/>
    <property type="project" value="UniProtKB-ARBA"/>
</dbReference>
<feature type="compositionally biased region" description="Polar residues" evidence="6">
    <location>
        <begin position="274"/>
        <end position="286"/>
    </location>
</feature>
<reference evidence="10" key="1">
    <citation type="submission" date="2022-01" db="EMBL/GenBank/DDBJ databases">
        <title>Genome Sequence Resource for Two Populations of Ditylenchus destructor, the Migratory Endoparasitic Phytonematode.</title>
        <authorList>
            <person name="Zhang H."/>
            <person name="Lin R."/>
            <person name="Xie B."/>
        </authorList>
    </citation>
    <scope>NUCLEOTIDE SEQUENCE</scope>
    <source>
        <strain evidence="10">BazhouSP</strain>
    </source>
</reference>
<dbReference type="PROSITE" id="PS50405">
    <property type="entry name" value="GST_CTER"/>
    <property type="match status" value="1"/>
</dbReference>
<dbReference type="InterPro" id="IPR036282">
    <property type="entry name" value="Glutathione-S-Trfase_C_sf"/>
</dbReference>
<dbReference type="EMBL" id="JAKKPZ010000020">
    <property type="protein sequence ID" value="KAI1711871.1"/>
    <property type="molecule type" value="Genomic_DNA"/>
</dbReference>
<dbReference type="SUPFAM" id="SSF47616">
    <property type="entry name" value="GST C-terminal domain-like"/>
    <property type="match status" value="1"/>
</dbReference>
<evidence type="ECO:0000256" key="1">
    <source>
        <dbReference type="ARBA" id="ARBA00012452"/>
    </source>
</evidence>
<comment type="catalytic activity">
    <reaction evidence="4">
        <text>RX + glutathione = an S-substituted glutathione + a halide anion + H(+)</text>
        <dbReference type="Rhea" id="RHEA:16437"/>
        <dbReference type="ChEBI" id="CHEBI:15378"/>
        <dbReference type="ChEBI" id="CHEBI:16042"/>
        <dbReference type="ChEBI" id="CHEBI:17792"/>
        <dbReference type="ChEBI" id="CHEBI:57925"/>
        <dbReference type="ChEBI" id="CHEBI:90779"/>
        <dbReference type="EC" id="2.5.1.18"/>
    </reaction>
</comment>